<evidence type="ECO:0000256" key="13">
    <source>
        <dbReference type="SAM" id="MobiDB-lite"/>
    </source>
</evidence>
<dbReference type="PANTHER" id="PTHR11472">
    <property type="entry name" value="DNA REPAIR DEAD HELICASE RAD3/XP-D SUBFAMILY MEMBER"/>
    <property type="match status" value="1"/>
</dbReference>
<dbReference type="InterPro" id="IPR013020">
    <property type="entry name" value="Rad3/Chl1-like"/>
</dbReference>
<dbReference type="GO" id="GO:0034085">
    <property type="term" value="P:establishment of sister chromatid cohesion"/>
    <property type="evidence" value="ECO:0007669"/>
    <property type="project" value="TreeGrafter"/>
</dbReference>
<dbReference type="Proteomes" id="UP001301350">
    <property type="component" value="Unassembled WGS sequence"/>
</dbReference>
<evidence type="ECO:0000256" key="3">
    <source>
        <dbReference type="ARBA" id="ARBA00008435"/>
    </source>
</evidence>
<dbReference type="CDD" id="cd18788">
    <property type="entry name" value="SF2_C_XPD"/>
    <property type="match status" value="1"/>
</dbReference>
<dbReference type="GO" id="GO:0003677">
    <property type="term" value="F:DNA binding"/>
    <property type="evidence" value="ECO:0007669"/>
    <property type="project" value="InterPro"/>
</dbReference>
<keyword evidence="5" id="KW-0547">Nucleotide-binding</keyword>
<keyword evidence="4" id="KW-0479">Metal-binding</keyword>
<dbReference type="InterPro" id="IPR006555">
    <property type="entry name" value="ATP-dep_Helicase_C"/>
</dbReference>
<evidence type="ECO:0000256" key="1">
    <source>
        <dbReference type="ARBA" id="ARBA00001966"/>
    </source>
</evidence>
<dbReference type="SMART" id="SM00491">
    <property type="entry name" value="HELICc2"/>
    <property type="match status" value="1"/>
</dbReference>
<comment type="similarity">
    <text evidence="3">Belongs to the DEAD box helicase family. DEAH subfamily. DDX11/CHL1 sub-subfamily.</text>
</comment>
<keyword evidence="8" id="KW-0067">ATP-binding</keyword>
<feature type="region of interest" description="Disordered" evidence="13">
    <location>
        <begin position="439"/>
        <end position="464"/>
    </location>
</feature>
<dbReference type="InterPro" id="IPR045028">
    <property type="entry name" value="DinG/Rad3-like"/>
</dbReference>
<evidence type="ECO:0000259" key="14">
    <source>
        <dbReference type="PROSITE" id="PS51193"/>
    </source>
</evidence>
<dbReference type="Pfam" id="PF13307">
    <property type="entry name" value="Helicase_C_2"/>
    <property type="match status" value="1"/>
</dbReference>
<dbReference type="GO" id="GO:0005634">
    <property type="term" value="C:nucleus"/>
    <property type="evidence" value="ECO:0007669"/>
    <property type="project" value="UniProtKB-SubCell"/>
</dbReference>
<dbReference type="SMART" id="SM00488">
    <property type="entry name" value="DEXDc2"/>
    <property type="match status" value="1"/>
</dbReference>
<comment type="subcellular location">
    <subcellularLocation>
        <location evidence="2">Nucleus</location>
    </subcellularLocation>
</comment>
<dbReference type="GO" id="GO:0046872">
    <property type="term" value="F:metal ion binding"/>
    <property type="evidence" value="ECO:0007669"/>
    <property type="project" value="UniProtKB-KW"/>
</dbReference>
<proteinExistence type="inferred from homology"/>
<dbReference type="Pfam" id="PF06733">
    <property type="entry name" value="DEAD_2"/>
    <property type="match status" value="1"/>
</dbReference>
<evidence type="ECO:0000313" key="15">
    <source>
        <dbReference type="EMBL" id="KAK4534384.1"/>
    </source>
</evidence>
<evidence type="ECO:0000256" key="8">
    <source>
        <dbReference type="ARBA" id="ARBA00022840"/>
    </source>
</evidence>
<keyword evidence="7" id="KW-0347">Helicase</keyword>
<evidence type="ECO:0000256" key="10">
    <source>
        <dbReference type="ARBA" id="ARBA00023014"/>
    </source>
</evidence>
<dbReference type="GO" id="GO:0005524">
    <property type="term" value="F:ATP binding"/>
    <property type="evidence" value="ECO:0007669"/>
    <property type="project" value="UniProtKB-KW"/>
</dbReference>
<protein>
    <recommendedName>
        <fullName evidence="14">Helicase ATP-binding domain-containing protein</fullName>
    </recommendedName>
</protein>
<dbReference type="EMBL" id="JANCYW010000001">
    <property type="protein sequence ID" value="KAK4534384.1"/>
    <property type="molecule type" value="Genomic_DNA"/>
</dbReference>
<organism evidence="15 16">
    <name type="scientific">Cyanidium caldarium</name>
    <name type="common">Red alga</name>
    <dbReference type="NCBI Taxonomy" id="2771"/>
    <lineage>
        <taxon>Eukaryota</taxon>
        <taxon>Rhodophyta</taxon>
        <taxon>Bangiophyceae</taxon>
        <taxon>Cyanidiales</taxon>
        <taxon>Cyanidiaceae</taxon>
        <taxon>Cyanidium</taxon>
    </lineage>
</organism>
<keyword evidence="9" id="KW-0408">Iron</keyword>
<evidence type="ECO:0000256" key="2">
    <source>
        <dbReference type="ARBA" id="ARBA00004123"/>
    </source>
</evidence>
<evidence type="ECO:0000256" key="9">
    <source>
        <dbReference type="ARBA" id="ARBA00023004"/>
    </source>
</evidence>
<evidence type="ECO:0000256" key="12">
    <source>
        <dbReference type="ARBA" id="ARBA00023242"/>
    </source>
</evidence>
<comment type="cofactor">
    <cofactor evidence="1">
        <name>[4Fe-4S] cluster</name>
        <dbReference type="ChEBI" id="CHEBI:49883"/>
    </cofactor>
</comment>
<gene>
    <name evidence="15" type="ORF">CDCA_CDCA01G0409</name>
</gene>
<dbReference type="GO" id="GO:0003678">
    <property type="term" value="F:DNA helicase activity"/>
    <property type="evidence" value="ECO:0007669"/>
    <property type="project" value="InterPro"/>
</dbReference>
<evidence type="ECO:0000256" key="11">
    <source>
        <dbReference type="ARBA" id="ARBA00023235"/>
    </source>
</evidence>
<dbReference type="AlphaFoldDB" id="A0AAV9IQ65"/>
<dbReference type="GO" id="GO:0016818">
    <property type="term" value="F:hydrolase activity, acting on acid anhydrides, in phosphorus-containing anhydrides"/>
    <property type="evidence" value="ECO:0007669"/>
    <property type="project" value="InterPro"/>
</dbReference>
<evidence type="ECO:0000256" key="4">
    <source>
        <dbReference type="ARBA" id="ARBA00022723"/>
    </source>
</evidence>
<evidence type="ECO:0000256" key="5">
    <source>
        <dbReference type="ARBA" id="ARBA00022741"/>
    </source>
</evidence>
<dbReference type="InterPro" id="IPR006554">
    <property type="entry name" value="Helicase-like_DEXD_c2"/>
</dbReference>
<keyword evidence="11" id="KW-0413">Isomerase</keyword>
<evidence type="ECO:0000256" key="6">
    <source>
        <dbReference type="ARBA" id="ARBA00022801"/>
    </source>
</evidence>
<dbReference type="InterPro" id="IPR027417">
    <property type="entry name" value="P-loop_NTPase"/>
</dbReference>
<dbReference type="NCBIfam" id="TIGR00604">
    <property type="entry name" value="rad3"/>
    <property type="match status" value="1"/>
</dbReference>
<dbReference type="PROSITE" id="PS51193">
    <property type="entry name" value="HELICASE_ATP_BIND_2"/>
    <property type="match status" value="1"/>
</dbReference>
<evidence type="ECO:0000256" key="7">
    <source>
        <dbReference type="ARBA" id="ARBA00022806"/>
    </source>
</evidence>
<dbReference type="PANTHER" id="PTHR11472:SF41">
    <property type="entry name" value="ATP-DEPENDENT DNA HELICASE DDX11-RELATED"/>
    <property type="match status" value="1"/>
</dbReference>
<keyword evidence="12" id="KW-0539">Nucleus</keyword>
<feature type="region of interest" description="Disordered" evidence="13">
    <location>
        <begin position="119"/>
        <end position="145"/>
    </location>
</feature>
<evidence type="ECO:0000313" key="16">
    <source>
        <dbReference type="Proteomes" id="UP001301350"/>
    </source>
</evidence>
<name>A0AAV9IQ65_CYACA</name>
<keyword evidence="16" id="KW-1185">Reference proteome</keyword>
<comment type="caution">
    <text evidence="15">The sequence shown here is derived from an EMBL/GenBank/DDBJ whole genome shotgun (WGS) entry which is preliminary data.</text>
</comment>
<keyword evidence="6" id="KW-0378">Hydrolase</keyword>
<reference evidence="15 16" key="1">
    <citation type="submission" date="2022-07" db="EMBL/GenBank/DDBJ databases">
        <title>Genome-wide signatures of adaptation to extreme environments.</title>
        <authorList>
            <person name="Cho C.H."/>
            <person name="Yoon H.S."/>
        </authorList>
    </citation>
    <scope>NUCLEOTIDE SEQUENCE [LARGE SCALE GENOMIC DNA]</scope>
    <source>
        <strain evidence="15 16">DBV 063 E5</strain>
    </source>
</reference>
<dbReference type="InterPro" id="IPR014013">
    <property type="entry name" value="Helic_SF1/SF2_ATP-bd_DinG/Rad3"/>
</dbReference>
<sequence length="884" mass="99704">MTQPTPSSDAQEHPPSCPVERRYDAAAFGFPYAQAYPQQLELMREVYRTLEDGAVGMFESPTGTGKSLSLICGALTWLRDRQAREQSRLVRHPDPIHDDDPEWLRDAVPVHMVRRAAAAEAGGEVSPDNAGRMQAKRPRAHHRVPDEDPEMRFLLQDPEEEGVLASDTCATPSPRRNGRHAWNDMQQSCYATDSPQRPLSVSPSRTLSTPLPAHRILFGTRTHSQIAQFFSELKRTRFSQAPQRVPAVAVASRKLMCIHPEVRALPSAAAVNDRCMELTEGQRMGDGDGGCPYYRRTALDEFVSRVHAEVRDIEDLVQLGQELRACPYFGARRALPHAELIAMPYQTLLHRGTRESLGIEVNRQCAVVLDEAHNLADAMNAVYSVVLTRRDLHLSEDALRLYEQRFASVLRPDNLFYLRQLRQFVTALVRLVNMSRDAKAQNHSRRGTAARASDAEVDAESGGPDEMCLNPHEAVFAVELDNLNMQQLAAFVRDSLLARRITGYLEHVRRRENEAQNAAANAETDGVAMHTERMGRASSPFYALEAMLNALCNPDEDGRVIIRPRTSVKYALLNPSVPFSEMAQTARAVVLAGGTMEPRAVLLQQLMTEEVQQRVHFRVFPHVVPREQVLALAVDRGPTRVKLDFSYAQQHNVQVLDELGRCLRNVATIVPAGVIVFYPSYRLMERVWRRLRESGAADDIDRRKQLFFETRGMHGEQLLAEYAEAVREARSVPAPERRNGALLNAVVGGRLSEGINFADDLGRCVIMVGLPFPNVRDALTRENMFFIERQQSPKRQSAMDGGTQPVQRNEYLQDRCMIAVNQSVGRVIRHAHDYAAILFMDVRYVEQGTLRAKLSRWLRDYLSDEHLSFGSAHARIAQFYRRFT</sequence>
<accession>A0AAV9IQ65</accession>
<feature type="domain" description="Helicase ATP-binding" evidence="14">
    <location>
        <begin position="25"/>
        <end position="422"/>
    </location>
</feature>
<dbReference type="GO" id="GO:0006139">
    <property type="term" value="P:nucleobase-containing compound metabolic process"/>
    <property type="evidence" value="ECO:0007669"/>
    <property type="project" value="InterPro"/>
</dbReference>
<dbReference type="Gene3D" id="3.40.50.300">
    <property type="entry name" value="P-loop containing nucleotide triphosphate hydrolases"/>
    <property type="match status" value="3"/>
</dbReference>
<dbReference type="GO" id="GO:0051536">
    <property type="term" value="F:iron-sulfur cluster binding"/>
    <property type="evidence" value="ECO:0007669"/>
    <property type="project" value="UniProtKB-KW"/>
</dbReference>
<keyword evidence="10" id="KW-0411">Iron-sulfur</keyword>
<dbReference type="SUPFAM" id="SSF52540">
    <property type="entry name" value="P-loop containing nucleoside triphosphate hydrolases"/>
    <property type="match status" value="1"/>
</dbReference>
<dbReference type="InterPro" id="IPR010614">
    <property type="entry name" value="RAD3-like_helicase_DEAD"/>
</dbReference>